<evidence type="ECO:0000313" key="3">
    <source>
        <dbReference type="Proteomes" id="UP000759529"/>
    </source>
</evidence>
<reference evidence="2 3" key="1">
    <citation type="submission" date="2021-02" db="EMBL/GenBank/DDBJ databases">
        <authorList>
            <person name="Jung H.S."/>
            <person name="Chun B.H."/>
            <person name="Jeon C.O."/>
        </authorList>
    </citation>
    <scope>NUCLEOTIDE SEQUENCE [LARGE SCALE GENOMIC DNA]</scope>
    <source>
        <strain evidence="2 3">LMG 25203</strain>
    </source>
</reference>
<dbReference type="EMBL" id="JACSOD020000439">
    <property type="protein sequence ID" value="MBM6498542.1"/>
    <property type="molecule type" value="Genomic_DNA"/>
</dbReference>
<evidence type="ECO:0000313" key="2">
    <source>
        <dbReference type="EMBL" id="MBM6498542.1"/>
    </source>
</evidence>
<keyword evidence="1" id="KW-0732">Signal</keyword>
<organism evidence="2 3">
    <name type="scientific">Flavobacterium macrobrachii</name>
    <dbReference type="NCBI Taxonomy" id="591204"/>
    <lineage>
        <taxon>Bacteria</taxon>
        <taxon>Pseudomonadati</taxon>
        <taxon>Bacteroidota</taxon>
        <taxon>Flavobacteriia</taxon>
        <taxon>Flavobacteriales</taxon>
        <taxon>Flavobacteriaceae</taxon>
        <taxon>Flavobacterium</taxon>
    </lineage>
</organism>
<dbReference type="Proteomes" id="UP000759529">
    <property type="component" value="Unassembled WGS sequence"/>
</dbReference>
<sequence length="92" mass="10346">MKTSILTLALVISSFANANNDGEIKEKQKINISEQKRIEIVNKVQQPLFFWEIKSKHGVASGYTNSIESAKKTIKLMSTNDVVSSKIIETYK</sequence>
<protein>
    <submittedName>
        <fullName evidence="2">Uncharacterized protein</fullName>
    </submittedName>
</protein>
<feature type="chain" id="PRO_5045598610" evidence="1">
    <location>
        <begin position="19"/>
        <end position="92"/>
    </location>
</feature>
<dbReference type="RefSeq" id="WP_187658374.1">
    <property type="nucleotide sequence ID" value="NZ_JACSOD020000439.1"/>
</dbReference>
<accession>A0ABS2CU86</accession>
<name>A0ABS2CU86_9FLAO</name>
<comment type="caution">
    <text evidence="2">The sequence shown here is derived from an EMBL/GenBank/DDBJ whole genome shotgun (WGS) entry which is preliminary data.</text>
</comment>
<evidence type="ECO:0000256" key="1">
    <source>
        <dbReference type="SAM" id="SignalP"/>
    </source>
</evidence>
<proteinExistence type="predicted"/>
<keyword evidence="3" id="KW-1185">Reference proteome</keyword>
<feature type="signal peptide" evidence="1">
    <location>
        <begin position="1"/>
        <end position="18"/>
    </location>
</feature>
<gene>
    <name evidence="2" type="ORF">H9X54_004405</name>
</gene>